<reference evidence="1 2" key="1">
    <citation type="submission" date="2019-10" db="EMBL/GenBank/DDBJ databases">
        <authorList>
            <person name="Palmer J.M."/>
        </authorList>
    </citation>
    <scope>NUCLEOTIDE SEQUENCE [LARGE SCALE GENOMIC DNA]</scope>
    <source>
        <strain evidence="1 2">TWF694</strain>
    </source>
</reference>
<evidence type="ECO:0000313" key="2">
    <source>
        <dbReference type="Proteomes" id="UP001365542"/>
    </source>
</evidence>
<comment type="caution">
    <text evidence="1">The sequence shown here is derived from an EMBL/GenBank/DDBJ whole genome shotgun (WGS) entry which is preliminary data.</text>
</comment>
<name>A0AAV9WVY4_9PEZI</name>
<dbReference type="EMBL" id="JAVHJO010000016">
    <property type="protein sequence ID" value="KAK6526546.1"/>
    <property type="molecule type" value="Genomic_DNA"/>
</dbReference>
<organism evidence="1 2">
    <name type="scientific">Orbilia ellipsospora</name>
    <dbReference type="NCBI Taxonomy" id="2528407"/>
    <lineage>
        <taxon>Eukaryota</taxon>
        <taxon>Fungi</taxon>
        <taxon>Dikarya</taxon>
        <taxon>Ascomycota</taxon>
        <taxon>Pezizomycotina</taxon>
        <taxon>Orbiliomycetes</taxon>
        <taxon>Orbiliales</taxon>
        <taxon>Orbiliaceae</taxon>
        <taxon>Orbilia</taxon>
    </lineage>
</organism>
<accession>A0AAV9WVY4</accession>
<keyword evidence="2" id="KW-1185">Reference proteome</keyword>
<proteinExistence type="predicted"/>
<gene>
    <name evidence="1" type="ORF">TWF694_005128</name>
</gene>
<protein>
    <submittedName>
        <fullName evidence="1">Uncharacterized protein</fullName>
    </submittedName>
</protein>
<dbReference type="AlphaFoldDB" id="A0AAV9WVY4"/>
<dbReference type="Proteomes" id="UP001365542">
    <property type="component" value="Unassembled WGS sequence"/>
</dbReference>
<evidence type="ECO:0000313" key="1">
    <source>
        <dbReference type="EMBL" id="KAK6526546.1"/>
    </source>
</evidence>
<sequence length="150" mass="17820">MSYNSRFHPEILEPKTLEEAAFQSRKHVKLSTRVPDIRKMLGLALKPEDPKSMLMSLERRWRNLRKGVEKISIEFDFYDDSPKNQLEILQEFKKLEEIKWVSGELCSDNKRHPCRIQTEPESLLLWFIDNRRQTINHAHNVSMRNSQKGS</sequence>